<evidence type="ECO:0000259" key="8">
    <source>
        <dbReference type="PROSITE" id="PS51194"/>
    </source>
</evidence>
<evidence type="ECO:0000259" key="7">
    <source>
        <dbReference type="PROSITE" id="PS51192"/>
    </source>
</evidence>
<keyword evidence="1" id="KW-0547">Nucleotide-binding</keyword>
<feature type="short sequence motif" description="Q motif" evidence="5">
    <location>
        <begin position="102"/>
        <end position="131"/>
    </location>
</feature>
<dbReference type="GO" id="GO:0016787">
    <property type="term" value="F:hydrolase activity"/>
    <property type="evidence" value="ECO:0007669"/>
    <property type="project" value="UniProtKB-KW"/>
</dbReference>
<dbReference type="Pfam" id="PF00271">
    <property type="entry name" value="Helicase_C"/>
    <property type="match status" value="1"/>
</dbReference>
<dbReference type="CDD" id="cd00268">
    <property type="entry name" value="DEADc"/>
    <property type="match status" value="1"/>
</dbReference>
<accession>A0AAD5XTT7</accession>
<keyword evidence="4" id="KW-0067">ATP-binding</keyword>
<keyword evidence="2" id="KW-0378">Hydrolase</keyword>
<dbReference type="InterPro" id="IPR044742">
    <property type="entry name" value="DEAD/DEAH_RhlB"/>
</dbReference>
<organism evidence="10 11">
    <name type="scientific">Clydaea vesicula</name>
    <dbReference type="NCBI Taxonomy" id="447962"/>
    <lineage>
        <taxon>Eukaryota</taxon>
        <taxon>Fungi</taxon>
        <taxon>Fungi incertae sedis</taxon>
        <taxon>Chytridiomycota</taxon>
        <taxon>Chytridiomycota incertae sedis</taxon>
        <taxon>Chytridiomycetes</taxon>
        <taxon>Lobulomycetales</taxon>
        <taxon>Lobulomycetaceae</taxon>
        <taxon>Clydaea</taxon>
    </lineage>
</organism>
<dbReference type="SMART" id="SM00487">
    <property type="entry name" value="DEXDc"/>
    <property type="match status" value="1"/>
</dbReference>
<sequence>MFHKVVKTRSNYIPKPTPGHDNLNNENVKFTNHSISSHNRRYPPLGPSSRVRSSQLQKPNKQGDNLPKLPQRLLLQNKKPRKNEFNFELEQKLNFGNTQKAKSFKELNIDSKIIETLNTLMKYNKPTEVQASAIGLVNEGHDVLIASETGGGKTLAYLIPLIQQLREEENKLMENLDFDLDLPNPLGELRKIKRPRAVIIVPSRELVKQVTTTAKVFSHFSKLRIVGIDSSMKKKQIELKLEEPVDILVTSCGSLLKMMGYDKKTGETIEKTKIYEKFNAKIKSIKTKSVELKLSHCTRVIVDEADSMFDEGFGDELKWIINPLLERREAEKKGGKGRPCQFVFATATLPRQLSQYFNFKFPDLKRVETKLLHKTNPNIKQYFLRVAGNTTKENMLIDIIRRGFISDDVKKVLVFCNTQVSVKKIGHLLREKGFNSEILLSDDVMKERNRKILNFVEVLKLPNTNIDVNKEKIVKDNNENAETNIDTDSEELNSVEDKENFLKSTNILVATDLASRGLNTTKVDHVILYDFPTTAIDYIHRVGRTGRIGRKGVVTSIIAGRDFALADSIKNAIRKKLPLA</sequence>
<dbReference type="AlphaFoldDB" id="A0AAD5XTT7"/>
<feature type="compositionally biased region" description="Polar residues" evidence="6">
    <location>
        <begin position="22"/>
        <end position="37"/>
    </location>
</feature>
<evidence type="ECO:0000259" key="9">
    <source>
        <dbReference type="PROSITE" id="PS51195"/>
    </source>
</evidence>
<feature type="domain" description="Helicase C-terminal" evidence="8">
    <location>
        <begin position="378"/>
        <end position="580"/>
    </location>
</feature>
<evidence type="ECO:0000256" key="1">
    <source>
        <dbReference type="ARBA" id="ARBA00022741"/>
    </source>
</evidence>
<evidence type="ECO:0000313" key="10">
    <source>
        <dbReference type="EMBL" id="KAJ3213793.1"/>
    </source>
</evidence>
<dbReference type="InterPro" id="IPR001650">
    <property type="entry name" value="Helicase_C-like"/>
</dbReference>
<evidence type="ECO:0000313" key="11">
    <source>
        <dbReference type="Proteomes" id="UP001211065"/>
    </source>
</evidence>
<comment type="caution">
    <text evidence="10">The sequence shown here is derived from an EMBL/GenBank/DDBJ whole genome shotgun (WGS) entry which is preliminary data.</text>
</comment>
<name>A0AAD5XTT7_9FUNG</name>
<dbReference type="InterPro" id="IPR027417">
    <property type="entry name" value="P-loop_NTPase"/>
</dbReference>
<dbReference type="PROSITE" id="PS51195">
    <property type="entry name" value="Q_MOTIF"/>
    <property type="match status" value="1"/>
</dbReference>
<protein>
    <submittedName>
        <fullName evidence="10">Uncharacterized protein</fullName>
    </submittedName>
</protein>
<dbReference type="Proteomes" id="UP001211065">
    <property type="component" value="Unassembled WGS sequence"/>
</dbReference>
<dbReference type="PROSITE" id="PS51194">
    <property type="entry name" value="HELICASE_CTER"/>
    <property type="match status" value="1"/>
</dbReference>
<dbReference type="SUPFAM" id="SSF52540">
    <property type="entry name" value="P-loop containing nucleoside triphosphate hydrolases"/>
    <property type="match status" value="1"/>
</dbReference>
<dbReference type="InterPro" id="IPR014014">
    <property type="entry name" value="RNA_helicase_DEAD_Q_motif"/>
</dbReference>
<feature type="compositionally biased region" description="Polar residues" evidence="6">
    <location>
        <begin position="50"/>
        <end position="63"/>
    </location>
</feature>
<evidence type="ECO:0000256" key="6">
    <source>
        <dbReference type="SAM" id="MobiDB-lite"/>
    </source>
</evidence>
<dbReference type="GO" id="GO:0003724">
    <property type="term" value="F:RNA helicase activity"/>
    <property type="evidence" value="ECO:0007669"/>
    <property type="project" value="InterPro"/>
</dbReference>
<proteinExistence type="predicted"/>
<dbReference type="CDD" id="cd18787">
    <property type="entry name" value="SF2_C_DEAD"/>
    <property type="match status" value="1"/>
</dbReference>
<dbReference type="PROSITE" id="PS51192">
    <property type="entry name" value="HELICASE_ATP_BIND_1"/>
    <property type="match status" value="1"/>
</dbReference>
<dbReference type="InterPro" id="IPR014001">
    <property type="entry name" value="Helicase_ATP-bd"/>
</dbReference>
<evidence type="ECO:0000256" key="3">
    <source>
        <dbReference type="ARBA" id="ARBA00022806"/>
    </source>
</evidence>
<dbReference type="GO" id="GO:0005524">
    <property type="term" value="F:ATP binding"/>
    <property type="evidence" value="ECO:0007669"/>
    <property type="project" value="UniProtKB-KW"/>
</dbReference>
<evidence type="ECO:0000256" key="4">
    <source>
        <dbReference type="ARBA" id="ARBA00022840"/>
    </source>
</evidence>
<dbReference type="SMART" id="SM00490">
    <property type="entry name" value="HELICc"/>
    <property type="match status" value="1"/>
</dbReference>
<gene>
    <name evidence="10" type="ORF">HK099_007183</name>
</gene>
<evidence type="ECO:0000256" key="5">
    <source>
        <dbReference type="PROSITE-ProRule" id="PRU00552"/>
    </source>
</evidence>
<dbReference type="PANTHER" id="PTHR47960">
    <property type="entry name" value="DEAD-BOX ATP-DEPENDENT RNA HELICASE 50"/>
    <property type="match status" value="1"/>
</dbReference>
<feature type="region of interest" description="Disordered" evidence="6">
    <location>
        <begin position="1"/>
        <end position="69"/>
    </location>
</feature>
<feature type="domain" description="DEAD-box RNA helicase Q" evidence="9">
    <location>
        <begin position="102"/>
        <end position="131"/>
    </location>
</feature>
<dbReference type="InterPro" id="IPR011545">
    <property type="entry name" value="DEAD/DEAH_box_helicase_dom"/>
</dbReference>
<dbReference type="GO" id="GO:0003676">
    <property type="term" value="F:nucleic acid binding"/>
    <property type="evidence" value="ECO:0007669"/>
    <property type="project" value="InterPro"/>
</dbReference>
<evidence type="ECO:0000256" key="2">
    <source>
        <dbReference type="ARBA" id="ARBA00022801"/>
    </source>
</evidence>
<keyword evidence="11" id="KW-1185">Reference proteome</keyword>
<dbReference type="Gene3D" id="3.40.50.300">
    <property type="entry name" value="P-loop containing nucleotide triphosphate hydrolases"/>
    <property type="match status" value="2"/>
</dbReference>
<dbReference type="EMBL" id="JADGJW010000676">
    <property type="protein sequence ID" value="KAJ3213793.1"/>
    <property type="molecule type" value="Genomic_DNA"/>
</dbReference>
<keyword evidence="3" id="KW-0347">Helicase</keyword>
<reference evidence="10" key="1">
    <citation type="submission" date="2020-05" db="EMBL/GenBank/DDBJ databases">
        <title>Phylogenomic resolution of chytrid fungi.</title>
        <authorList>
            <person name="Stajich J.E."/>
            <person name="Amses K."/>
            <person name="Simmons R."/>
            <person name="Seto K."/>
            <person name="Myers J."/>
            <person name="Bonds A."/>
            <person name="Quandt C.A."/>
            <person name="Barry K."/>
            <person name="Liu P."/>
            <person name="Grigoriev I."/>
            <person name="Longcore J.E."/>
            <person name="James T.Y."/>
        </authorList>
    </citation>
    <scope>NUCLEOTIDE SEQUENCE</scope>
    <source>
        <strain evidence="10">JEL0476</strain>
    </source>
</reference>
<feature type="domain" description="Helicase ATP-binding" evidence="7">
    <location>
        <begin position="134"/>
        <end position="367"/>
    </location>
</feature>
<dbReference type="Pfam" id="PF00270">
    <property type="entry name" value="DEAD"/>
    <property type="match status" value="1"/>
</dbReference>